<proteinExistence type="predicted"/>
<evidence type="ECO:0000313" key="2">
    <source>
        <dbReference type="Proteomes" id="UP000746471"/>
    </source>
</evidence>
<gene>
    <name evidence="1" type="ORF">KHM83_09275</name>
</gene>
<dbReference type="NCBIfam" id="TIGR01909">
    <property type="entry name" value="C_GCAxxG_C_C"/>
    <property type="match status" value="1"/>
</dbReference>
<dbReference type="Pfam" id="PF09719">
    <property type="entry name" value="C_GCAxxG_C_C"/>
    <property type="match status" value="1"/>
</dbReference>
<comment type="caution">
    <text evidence="1">The sequence shown here is derived from an EMBL/GenBank/DDBJ whole genome shotgun (WGS) entry which is preliminary data.</text>
</comment>
<accession>A0ABS5PPN3</accession>
<dbReference type="EMBL" id="JAHBCL010000014">
    <property type="protein sequence ID" value="MBS7526867.1"/>
    <property type="molecule type" value="Genomic_DNA"/>
</dbReference>
<organism evidence="1 2">
    <name type="scientific">Fusibacter paucivorans</name>
    <dbReference type="NCBI Taxonomy" id="76009"/>
    <lineage>
        <taxon>Bacteria</taxon>
        <taxon>Bacillati</taxon>
        <taxon>Bacillota</taxon>
        <taxon>Clostridia</taxon>
        <taxon>Eubacteriales</taxon>
        <taxon>Eubacteriales Family XII. Incertae Sedis</taxon>
        <taxon>Fusibacter</taxon>
    </lineage>
</organism>
<protein>
    <submittedName>
        <fullName evidence="1">C_GCAxxG_C_C family protein</fullName>
    </submittedName>
</protein>
<reference evidence="1 2" key="1">
    <citation type="submission" date="2021-05" db="EMBL/GenBank/DDBJ databases">
        <title>Fusibacter ferrireducens sp. nov., an anaerobic, sulfur- and Fe-reducing bacterium isolated from the mangrove sediment.</title>
        <authorList>
            <person name="Qiu D."/>
        </authorList>
    </citation>
    <scope>NUCLEOTIDE SEQUENCE [LARGE SCALE GENOMIC DNA]</scope>
    <source>
        <strain evidence="1 2">DSM 12116</strain>
    </source>
</reference>
<evidence type="ECO:0000313" key="1">
    <source>
        <dbReference type="EMBL" id="MBS7526867.1"/>
    </source>
</evidence>
<keyword evidence="2" id="KW-1185">Reference proteome</keyword>
<sequence>MRIHEEGNVSEEQKAALIAEAEEKARNYFKQGLNCTECLLQTIMDLNDVNLPQEVICLATGFGGGIGETKNTCGAITGAVLALSAVKGRRNPFAKETLRERVVEIKSHYDPFADMINEIDEIYGTLICKELTAPLGDYEGKARKKNCMQIIGHCAGITQKYAMAPYNDHNQG</sequence>
<dbReference type="InterPro" id="IPR010181">
    <property type="entry name" value="CGCAxxGCC_motif"/>
</dbReference>
<name>A0ABS5PPN3_9FIRM</name>
<dbReference type="Proteomes" id="UP000746471">
    <property type="component" value="Unassembled WGS sequence"/>
</dbReference>